<evidence type="ECO:0000256" key="3">
    <source>
        <dbReference type="ARBA" id="ARBA00022692"/>
    </source>
</evidence>
<keyword evidence="12" id="KW-1185">Reference proteome</keyword>
<organism evidence="11 12">
    <name type="scientific">Cloeon dipterum</name>
    <dbReference type="NCBI Taxonomy" id="197152"/>
    <lineage>
        <taxon>Eukaryota</taxon>
        <taxon>Metazoa</taxon>
        <taxon>Ecdysozoa</taxon>
        <taxon>Arthropoda</taxon>
        <taxon>Hexapoda</taxon>
        <taxon>Insecta</taxon>
        <taxon>Pterygota</taxon>
        <taxon>Palaeoptera</taxon>
        <taxon>Ephemeroptera</taxon>
        <taxon>Pisciforma</taxon>
        <taxon>Baetidae</taxon>
        <taxon>Cloeon</taxon>
    </lineage>
</organism>
<dbReference type="OrthoDB" id="434126at2759"/>
<feature type="domain" description="Lipase maturation factor 1/2 C-terminal" evidence="10">
    <location>
        <begin position="442"/>
        <end position="578"/>
    </location>
</feature>
<dbReference type="GO" id="GO:0051604">
    <property type="term" value="P:protein maturation"/>
    <property type="evidence" value="ECO:0007669"/>
    <property type="project" value="InterPro"/>
</dbReference>
<dbReference type="PANTHER" id="PTHR14463:SF5">
    <property type="entry name" value="LIPASE MATURATION FACTOR 2"/>
    <property type="match status" value="1"/>
</dbReference>
<evidence type="ECO:0000256" key="7">
    <source>
        <dbReference type="ARBA" id="ARBA00023180"/>
    </source>
</evidence>
<feature type="transmembrane region" description="Helical" evidence="8">
    <location>
        <begin position="313"/>
        <end position="330"/>
    </location>
</feature>
<comment type="similarity">
    <text evidence="2 8">Belongs to the lipase maturation factor family.</text>
</comment>
<reference evidence="11 12" key="1">
    <citation type="submission" date="2020-04" db="EMBL/GenBank/DDBJ databases">
        <authorList>
            <person name="Alioto T."/>
            <person name="Alioto T."/>
            <person name="Gomez Garrido J."/>
        </authorList>
    </citation>
    <scope>NUCLEOTIDE SEQUENCE [LARGE SCALE GENOMIC DNA]</scope>
</reference>
<dbReference type="InterPro" id="IPR009613">
    <property type="entry name" value="LMF"/>
</dbReference>
<name>A0A8S1DR76_9INSE</name>
<proteinExistence type="inferred from homology"/>
<feature type="transmembrane region" description="Helical" evidence="8">
    <location>
        <begin position="257"/>
        <end position="284"/>
    </location>
</feature>
<accession>A0A8S1DR76</accession>
<feature type="transmembrane region" description="Helical" evidence="8">
    <location>
        <begin position="135"/>
        <end position="151"/>
    </location>
</feature>
<feature type="transmembrane region" description="Helical" evidence="8">
    <location>
        <begin position="106"/>
        <end position="123"/>
    </location>
</feature>
<evidence type="ECO:0000256" key="5">
    <source>
        <dbReference type="ARBA" id="ARBA00022989"/>
    </source>
</evidence>
<evidence type="ECO:0000313" key="11">
    <source>
        <dbReference type="EMBL" id="CAB3382796.1"/>
    </source>
</evidence>
<keyword evidence="6 8" id="KW-0472">Membrane</keyword>
<dbReference type="Pfam" id="PF06762">
    <property type="entry name" value="LMF1"/>
    <property type="match status" value="1"/>
</dbReference>
<dbReference type="InterPro" id="IPR057433">
    <property type="entry name" value="LMF1/2_C"/>
</dbReference>
<dbReference type="EMBL" id="CADEPI010000284">
    <property type="protein sequence ID" value="CAB3382796.1"/>
    <property type="molecule type" value="Genomic_DNA"/>
</dbReference>
<keyword evidence="5 8" id="KW-1133">Transmembrane helix</keyword>
<dbReference type="PANTHER" id="PTHR14463">
    <property type="entry name" value="LIPASE MATURATION FACTOR"/>
    <property type="match status" value="1"/>
</dbReference>
<dbReference type="Pfam" id="PF25179">
    <property type="entry name" value="LMF1_C"/>
    <property type="match status" value="1"/>
</dbReference>
<keyword evidence="3 8" id="KW-0812">Transmembrane</keyword>
<sequence length="642" mass="73412">MAATFLPPVRYTRNLFLRCVSAVYLFTFLSIYVQIPGLNGSNGICPARSQLEPSRSRTLLEQINAKPTLVWLAPHLGLDAEHTLELIALLGAFLAFLGTVSQKACILPTFFLLWSFFLSIFQVNPVFMNHQADKLLLETGVLCILLAPLTPGGIKKSAFKDAIVLFMIKWLLFRLMFSTCIVKFTTKGSKLWWQLAGLDVYYEVQWLPNYLSWHMHHLPRLFLHLCTLYTHFTEVVVPFFFFLPVHFASVVAFYCQIFLQLCILFTGNYGILNLLICVLCISLLDDRNFNAEQKSKAAETTDSSEPKYSIRSMIGVTIAYFLAAVWAYRSLTFGPTGLELQGDPKDVDEFLRWFVPLFPGIILALLCYESGKMVSITLLRSDSCKEKLLPIAVLVVHIIACIILLAFSAVSFSVIRPPSATEPQMMVALRPIYAQVHKWHLTSPYSMYLQIDDKIVRKEIVIEGSNSLKGPWAEFNFRYKPGNVNRSLPIIVPHQPRLDWQMWHAALSTYQHNPWTLSLAYRLLQGQPDVLQLLDPSNPFVLPPKYVRAAVYVYKYTPWSERYGSAWWTRQRKGDYFPIYAVDHPPLLDFLKQHKIVGAKDWPVRTRWLVSLLGTLRTQLDPSVFLWSFFVAAFALIVTGTR</sequence>
<protein>
    <recommendedName>
        <fullName evidence="8">Lipase maturation factor</fullName>
    </recommendedName>
</protein>
<keyword evidence="7" id="KW-0325">Glycoprotein</keyword>
<evidence type="ECO:0000259" key="9">
    <source>
        <dbReference type="Pfam" id="PF06762"/>
    </source>
</evidence>
<evidence type="ECO:0000256" key="4">
    <source>
        <dbReference type="ARBA" id="ARBA00022824"/>
    </source>
</evidence>
<dbReference type="InterPro" id="IPR057434">
    <property type="entry name" value="LMF1/2_N"/>
</dbReference>
<keyword evidence="4 8" id="KW-0256">Endoplasmic reticulum</keyword>
<evidence type="ECO:0000256" key="8">
    <source>
        <dbReference type="RuleBase" id="RU361229"/>
    </source>
</evidence>
<feature type="transmembrane region" description="Helical" evidence="8">
    <location>
        <begin position="15"/>
        <end position="33"/>
    </location>
</feature>
<gene>
    <name evidence="11" type="ORF">CLODIP_2_CD09737</name>
</gene>
<evidence type="ECO:0000256" key="1">
    <source>
        <dbReference type="ARBA" id="ARBA00004477"/>
    </source>
</evidence>
<feature type="transmembrane region" description="Helical" evidence="8">
    <location>
        <begin position="624"/>
        <end position="641"/>
    </location>
</feature>
<feature type="transmembrane region" description="Helical" evidence="8">
    <location>
        <begin position="350"/>
        <end position="368"/>
    </location>
</feature>
<comment type="subcellular location">
    <subcellularLocation>
        <location evidence="1 8">Endoplasmic reticulum membrane</location>
        <topology evidence="1 8">Multi-pass membrane protein</topology>
    </subcellularLocation>
</comment>
<evidence type="ECO:0000313" key="12">
    <source>
        <dbReference type="Proteomes" id="UP000494165"/>
    </source>
</evidence>
<comment type="caution">
    <text evidence="11">The sequence shown here is derived from an EMBL/GenBank/DDBJ whole genome shotgun (WGS) entry which is preliminary data.</text>
</comment>
<dbReference type="Proteomes" id="UP000494165">
    <property type="component" value="Unassembled WGS sequence"/>
</dbReference>
<evidence type="ECO:0000256" key="6">
    <source>
        <dbReference type="ARBA" id="ARBA00023136"/>
    </source>
</evidence>
<feature type="domain" description="Lipase maturation factor 1/2 N-terminal" evidence="9">
    <location>
        <begin position="129"/>
        <end position="290"/>
    </location>
</feature>
<comment type="function">
    <text evidence="8">Involved in the maturation of specific proteins in the endoplasmic reticulum.</text>
</comment>
<evidence type="ECO:0000256" key="2">
    <source>
        <dbReference type="ARBA" id="ARBA00005512"/>
    </source>
</evidence>
<dbReference type="GO" id="GO:0005789">
    <property type="term" value="C:endoplasmic reticulum membrane"/>
    <property type="evidence" value="ECO:0007669"/>
    <property type="project" value="UniProtKB-SubCell"/>
</dbReference>
<feature type="transmembrane region" description="Helical" evidence="8">
    <location>
        <begin position="388"/>
        <end position="415"/>
    </location>
</feature>
<dbReference type="AlphaFoldDB" id="A0A8S1DR76"/>
<feature type="transmembrane region" description="Helical" evidence="8">
    <location>
        <begin position="163"/>
        <end position="182"/>
    </location>
</feature>
<evidence type="ECO:0000259" key="10">
    <source>
        <dbReference type="Pfam" id="PF25179"/>
    </source>
</evidence>